<dbReference type="Proteomes" id="UP001232148">
    <property type="component" value="Unassembled WGS sequence"/>
</dbReference>
<organism evidence="2 3">
    <name type="scientific">Colletotrichum zoysiae</name>
    <dbReference type="NCBI Taxonomy" id="1216348"/>
    <lineage>
        <taxon>Eukaryota</taxon>
        <taxon>Fungi</taxon>
        <taxon>Dikarya</taxon>
        <taxon>Ascomycota</taxon>
        <taxon>Pezizomycotina</taxon>
        <taxon>Sordariomycetes</taxon>
        <taxon>Hypocreomycetidae</taxon>
        <taxon>Glomerellales</taxon>
        <taxon>Glomerellaceae</taxon>
        <taxon>Colletotrichum</taxon>
        <taxon>Colletotrichum graminicola species complex</taxon>
    </lineage>
</organism>
<feature type="region of interest" description="Disordered" evidence="1">
    <location>
        <begin position="1"/>
        <end position="97"/>
    </location>
</feature>
<feature type="compositionally biased region" description="Basic and acidic residues" evidence="1">
    <location>
        <begin position="54"/>
        <end position="73"/>
    </location>
</feature>
<reference evidence="2" key="1">
    <citation type="submission" date="2021-06" db="EMBL/GenBank/DDBJ databases">
        <title>Comparative genomics, transcriptomics and evolutionary studies reveal genomic signatures of adaptation to plant cell wall in hemibiotrophic fungi.</title>
        <authorList>
            <consortium name="DOE Joint Genome Institute"/>
            <person name="Baroncelli R."/>
            <person name="Diaz J.F."/>
            <person name="Benocci T."/>
            <person name="Peng M."/>
            <person name="Battaglia E."/>
            <person name="Haridas S."/>
            <person name="Andreopoulos W."/>
            <person name="Labutti K."/>
            <person name="Pangilinan J."/>
            <person name="Floch G.L."/>
            <person name="Makela M.R."/>
            <person name="Henrissat B."/>
            <person name="Grigoriev I.V."/>
            <person name="Crouch J.A."/>
            <person name="De Vries R.P."/>
            <person name="Sukno S.A."/>
            <person name="Thon M.R."/>
        </authorList>
    </citation>
    <scope>NUCLEOTIDE SEQUENCE</scope>
    <source>
        <strain evidence="2">MAFF235873</strain>
    </source>
</reference>
<dbReference type="AlphaFoldDB" id="A0AAD9LY56"/>
<comment type="caution">
    <text evidence="2">The sequence shown here is derived from an EMBL/GenBank/DDBJ whole genome shotgun (WGS) entry which is preliminary data.</text>
</comment>
<evidence type="ECO:0000313" key="3">
    <source>
        <dbReference type="Proteomes" id="UP001232148"/>
    </source>
</evidence>
<keyword evidence="3" id="KW-1185">Reference proteome</keyword>
<dbReference type="EMBL" id="MU842943">
    <property type="protein sequence ID" value="KAK2025197.1"/>
    <property type="molecule type" value="Genomic_DNA"/>
</dbReference>
<name>A0AAD9LY56_9PEZI</name>
<gene>
    <name evidence="2" type="ORF">LX32DRAFT_685377</name>
</gene>
<sequence length="274" mass="29169">MPYVFDGYSEASSARNSPEHQGQPPAGSRRRRRERDGPVGGAGPEGMYFGTGRFYEENLRNEEQRRRERDRQQTPRQWSSTGHFDGGLGGSGFAAGGAWSEEEWGPAFVEALRRARERRWQGKNGGNWTAGLGVGGGARPHGFGDGGETRFDDLFGGVFGAAGGGSHGDDGGGETFGARAGGSSGFGFFGGGGATNFEGMFGSPGGLPDRAQYGAGAGAYFGFGDQEDVRRGGAGMTWAEFTELFRHRYDGGRSYGYAGGRPPADLFDSWHTDW</sequence>
<feature type="compositionally biased region" description="Gly residues" evidence="1">
    <location>
        <begin position="84"/>
        <end position="95"/>
    </location>
</feature>
<evidence type="ECO:0000313" key="2">
    <source>
        <dbReference type="EMBL" id="KAK2025197.1"/>
    </source>
</evidence>
<proteinExistence type="predicted"/>
<protein>
    <submittedName>
        <fullName evidence="2">Uncharacterized protein</fullName>
    </submittedName>
</protein>
<evidence type="ECO:0000256" key="1">
    <source>
        <dbReference type="SAM" id="MobiDB-lite"/>
    </source>
</evidence>
<accession>A0AAD9LY56</accession>
<feature type="compositionally biased region" description="Polar residues" evidence="1">
    <location>
        <begin position="10"/>
        <end position="20"/>
    </location>
</feature>